<sequence>MHIINFSGSNITDIALRDHNNLQGLQGGGAAERYHLTLQQEEQVINATQSVTTATATVTTATTIVVNYAGACTLTLPAAASYTGRTLNIKTITANTVASATANVSPLAGGADATPILAATAGKWATLTSDGTSWVIMAAN</sequence>
<name>A0A9D7F9S0_9RHOO</name>
<proteinExistence type="predicted"/>
<reference evidence="1" key="1">
    <citation type="submission" date="2020-10" db="EMBL/GenBank/DDBJ databases">
        <title>Connecting structure to function with the recovery of over 1000 high-quality activated sludge metagenome-assembled genomes encoding full-length rRNA genes using long-read sequencing.</title>
        <authorList>
            <person name="Singleton C.M."/>
            <person name="Petriglieri F."/>
            <person name="Kristensen J.M."/>
            <person name="Kirkegaard R.H."/>
            <person name="Michaelsen T.Y."/>
            <person name="Andersen M.H."/>
            <person name="Karst S.M."/>
            <person name="Dueholm M.S."/>
            <person name="Nielsen P.H."/>
            <person name="Albertsen M."/>
        </authorList>
    </citation>
    <scope>NUCLEOTIDE SEQUENCE</scope>
    <source>
        <strain evidence="1">EsbW_18-Q3-R4-48_MAXAC.044</strain>
    </source>
</reference>
<comment type="caution">
    <text evidence="1">The sequence shown here is derived from an EMBL/GenBank/DDBJ whole genome shotgun (WGS) entry which is preliminary data.</text>
</comment>
<organism evidence="1 2">
    <name type="scientific">Candidatus Propionivibrio dominans</name>
    <dbReference type="NCBI Taxonomy" id="2954373"/>
    <lineage>
        <taxon>Bacteria</taxon>
        <taxon>Pseudomonadati</taxon>
        <taxon>Pseudomonadota</taxon>
        <taxon>Betaproteobacteria</taxon>
        <taxon>Rhodocyclales</taxon>
        <taxon>Rhodocyclaceae</taxon>
        <taxon>Propionivibrio</taxon>
    </lineage>
</organism>
<evidence type="ECO:0000313" key="2">
    <source>
        <dbReference type="Proteomes" id="UP000886602"/>
    </source>
</evidence>
<dbReference type="AlphaFoldDB" id="A0A9D7F9S0"/>
<protein>
    <submittedName>
        <fullName evidence="1">Uncharacterized protein</fullName>
    </submittedName>
</protein>
<gene>
    <name evidence="1" type="ORF">IPJ48_17785</name>
</gene>
<accession>A0A9D7F9S0</accession>
<dbReference type="EMBL" id="JADJNC010000048">
    <property type="protein sequence ID" value="MBK7424779.1"/>
    <property type="molecule type" value="Genomic_DNA"/>
</dbReference>
<dbReference type="Proteomes" id="UP000886602">
    <property type="component" value="Unassembled WGS sequence"/>
</dbReference>
<evidence type="ECO:0000313" key="1">
    <source>
        <dbReference type="EMBL" id="MBK7424779.1"/>
    </source>
</evidence>